<sequence length="635" mass="73223">MLYVYNRYIMKEIAHTLLSEQINQAELNAAIGKYFYNLLEFDGIKLTNSAIYKTESQILKDIKSGVNLENIVINKGEIVGIKSVIDDITYQGYPFLILEKLTDSKGEVVGFTIWDNRYARTIPKSKLINYMNEIGEKYPEHIINGTYPTKKITHLLKIRMGEMHMGPLGVNHGINVSEVLTGTKKTAYNCDPIELRMHVDQKIVIIDKVQYVLRGLNQVYTNIQGIKTLNENEIQAGVNAIKWIATLKYDLDIVEAAFKDLKENIEPEYLEQILNADKFNSIINAMLKNSIHYNEDLKDQFGIEIENNYNGKHTWEGSSNSKKFLMYKDKAKSLKVDCDVSPKAIVHYTCGAYSWLDKRDVVVQNENSKILDKKTNEAYRGDTMTSAWNFFRYAIQLADNYQKVIIDDLKIEGSLSNHFDKLISIIDNLKWDKDDALTGLKDQLDIFARNCHTFGNMIPVPLYFNNERSGHFANRDCWDITMVALYGWYQDNETLSDVNFDLVALDKDRWLLGLFSGSGNEAKVFSVINCKKWLCKMGSWSNFIAMNKLESFTGEYDTKKVPKTIINNMPLSFDILDRSPDEFFKKTWEKFKPGNGKHVTNWEARDKKNLVNYLRNLNISIAERNDALNHSRKEL</sequence>
<protein>
    <submittedName>
        <fullName evidence="1">Uncharacterized protein</fullName>
    </submittedName>
</protein>
<keyword evidence="2" id="KW-1185">Reference proteome</keyword>
<organism evidence="1 2">
    <name type="scientific">Fusibacter tunisiensis</name>
    <dbReference type="NCBI Taxonomy" id="1008308"/>
    <lineage>
        <taxon>Bacteria</taxon>
        <taxon>Bacillati</taxon>
        <taxon>Bacillota</taxon>
        <taxon>Clostridia</taxon>
        <taxon>Eubacteriales</taxon>
        <taxon>Eubacteriales Family XII. Incertae Sedis</taxon>
        <taxon>Fusibacter</taxon>
    </lineage>
</organism>
<proteinExistence type="predicted"/>
<gene>
    <name evidence="1" type="ORF">JOC49_000390</name>
</gene>
<dbReference type="Proteomes" id="UP000767854">
    <property type="component" value="Unassembled WGS sequence"/>
</dbReference>
<evidence type="ECO:0000313" key="2">
    <source>
        <dbReference type="Proteomes" id="UP000767854"/>
    </source>
</evidence>
<dbReference type="EMBL" id="JAFBDT010000002">
    <property type="protein sequence ID" value="MBM7560876.1"/>
    <property type="molecule type" value="Genomic_DNA"/>
</dbReference>
<comment type="caution">
    <text evidence="1">The sequence shown here is derived from an EMBL/GenBank/DDBJ whole genome shotgun (WGS) entry which is preliminary data.</text>
</comment>
<accession>A0ABS2MNA8</accession>
<reference evidence="1 2" key="1">
    <citation type="submission" date="2021-01" db="EMBL/GenBank/DDBJ databases">
        <title>Genomic Encyclopedia of Type Strains, Phase IV (KMG-IV): sequencing the most valuable type-strain genomes for metagenomic binning, comparative biology and taxonomic classification.</title>
        <authorList>
            <person name="Goeker M."/>
        </authorList>
    </citation>
    <scope>NUCLEOTIDE SEQUENCE [LARGE SCALE GENOMIC DNA]</scope>
    <source>
        <strain evidence="1 2">DSM 24436</strain>
    </source>
</reference>
<name>A0ABS2MNA8_9FIRM</name>
<evidence type="ECO:0000313" key="1">
    <source>
        <dbReference type="EMBL" id="MBM7560876.1"/>
    </source>
</evidence>